<gene>
    <name evidence="1" type="ORF">BN1723_020453</name>
</gene>
<accession>A0A0G4NNF8</accession>
<dbReference type="Proteomes" id="UP000045706">
    <property type="component" value="Unassembled WGS sequence"/>
</dbReference>
<protein>
    <submittedName>
        <fullName evidence="1">Uncharacterized protein</fullName>
    </submittedName>
</protein>
<reference evidence="2" key="1">
    <citation type="submission" date="2015-05" db="EMBL/GenBank/DDBJ databases">
        <authorList>
            <person name="Fogelqvist Johan"/>
        </authorList>
    </citation>
    <scope>NUCLEOTIDE SEQUENCE [LARGE SCALE GENOMIC DNA]</scope>
</reference>
<evidence type="ECO:0000313" key="2">
    <source>
        <dbReference type="Proteomes" id="UP000045706"/>
    </source>
</evidence>
<name>A0A0G4NNF8_VERLO</name>
<feature type="non-terminal residue" evidence="1">
    <location>
        <position position="1"/>
    </location>
</feature>
<dbReference type="EMBL" id="CVQI01037164">
    <property type="protein sequence ID" value="CRK48008.1"/>
    <property type="molecule type" value="Genomic_DNA"/>
</dbReference>
<proteinExistence type="predicted"/>
<organism evidence="1 2">
    <name type="scientific">Verticillium longisporum</name>
    <name type="common">Verticillium dahliae var. longisporum</name>
    <dbReference type="NCBI Taxonomy" id="100787"/>
    <lineage>
        <taxon>Eukaryota</taxon>
        <taxon>Fungi</taxon>
        <taxon>Dikarya</taxon>
        <taxon>Ascomycota</taxon>
        <taxon>Pezizomycotina</taxon>
        <taxon>Sordariomycetes</taxon>
        <taxon>Hypocreomycetidae</taxon>
        <taxon>Glomerellales</taxon>
        <taxon>Plectosphaerellaceae</taxon>
        <taxon>Verticillium</taxon>
    </lineage>
</organism>
<sequence length="8" mass="985">RGSHFILR</sequence>
<evidence type="ECO:0000313" key="1">
    <source>
        <dbReference type="EMBL" id="CRK48008.1"/>
    </source>
</evidence>